<reference evidence="14" key="1">
    <citation type="submission" date="2013-03" db="EMBL/GenBank/DDBJ databases">
        <title>The Genome Sequence of Anopheles minimus MINIMUS1.</title>
        <authorList>
            <consortium name="The Broad Institute Genomics Platform"/>
            <person name="Neafsey D.E."/>
            <person name="Walton C."/>
            <person name="Walker B."/>
            <person name="Young S.K."/>
            <person name="Zeng Q."/>
            <person name="Gargeya S."/>
            <person name="Fitzgerald M."/>
            <person name="Haas B."/>
            <person name="Abouelleil A."/>
            <person name="Allen A.W."/>
            <person name="Alvarado L."/>
            <person name="Arachchi H.M."/>
            <person name="Berlin A.M."/>
            <person name="Chapman S.B."/>
            <person name="Gainer-Dewar J."/>
            <person name="Goldberg J."/>
            <person name="Griggs A."/>
            <person name="Gujja S."/>
            <person name="Hansen M."/>
            <person name="Howarth C."/>
            <person name="Imamovic A."/>
            <person name="Ireland A."/>
            <person name="Larimer J."/>
            <person name="McCowan C."/>
            <person name="Murphy C."/>
            <person name="Pearson M."/>
            <person name="Poon T.W."/>
            <person name="Priest M."/>
            <person name="Roberts A."/>
            <person name="Saif S."/>
            <person name="Shea T."/>
            <person name="Sisk P."/>
            <person name="Sykes S."/>
            <person name="Wortman J."/>
            <person name="Nusbaum C."/>
            <person name="Birren B."/>
        </authorList>
    </citation>
    <scope>NUCLEOTIDE SEQUENCE [LARGE SCALE GENOMIC DNA]</scope>
    <source>
        <strain evidence="14">MINIMUS1</strain>
    </source>
</reference>
<dbReference type="InterPro" id="IPR039275">
    <property type="entry name" value="PDZD8"/>
</dbReference>
<keyword evidence="3" id="KW-0479">Metal-binding</keyword>
<feature type="region of interest" description="Disordered" evidence="8">
    <location>
        <begin position="54"/>
        <end position="76"/>
    </location>
</feature>
<evidence type="ECO:0000313" key="13">
    <source>
        <dbReference type="EnsemblMetazoa" id="AMIN004001-PA"/>
    </source>
</evidence>
<dbReference type="GO" id="GO:0016020">
    <property type="term" value="C:membrane"/>
    <property type="evidence" value="ECO:0007669"/>
    <property type="project" value="UniProtKB-SubCell"/>
</dbReference>
<dbReference type="InterPro" id="IPR046349">
    <property type="entry name" value="C1-like_sf"/>
</dbReference>
<dbReference type="Pfam" id="PF17820">
    <property type="entry name" value="PDZ_6"/>
    <property type="match status" value="1"/>
</dbReference>
<name>A0A182W0Z2_9DIPT</name>
<keyword evidence="2" id="KW-0813">Transport</keyword>
<evidence type="ECO:0000256" key="3">
    <source>
        <dbReference type="ARBA" id="ARBA00022723"/>
    </source>
</evidence>
<feature type="region of interest" description="Disordered" evidence="8">
    <location>
        <begin position="1209"/>
        <end position="1242"/>
    </location>
</feature>
<evidence type="ECO:0000256" key="7">
    <source>
        <dbReference type="ARBA" id="ARBA00023136"/>
    </source>
</evidence>
<dbReference type="PROSITE" id="PS00479">
    <property type="entry name" value="ZF_DAG_PE_1"/>
    <property type="match status" value="1"/>
</dbReference>
<dbReference type="PANTHER" id="PTHR21519">
    <property type="entry name" value="PDZ DOMAIN-CONTAINING PROTEIN 8"/>
    <property type="match status" value="1"/>
</dbReference>
<dbReference type="GO" id="GO:1990456">
    <property type="term" value="P:mitochondrion-endoplasmic reticulum membrane tethering"/>
    <property type="evidence" value="ECO:0007669"/>
    <property type="project" value="InterPro"/>
</dbReference>
<dbReference type="GO" id="GO:0044233">
    <property type="term" value="C:mitochondria-associated endoplasmic reticulum membrane contact site"/>
    <property type="evidence" value="ECO:0007669"/>
    <property type="project" value="InterPro"/>
</dbReference>
<dbReference type="InterPro" id="IPR041489">
    <property type="entry name" value="PDZ_6"/>
</dbReference>
<evidence type="ECO:0000256" key="2">
    <source>
        <dbReference type="ARBA" id="ARBA00022448"/>
    </source>
</evidence>
<dbReference type="InterPro" id="IPR001478">
    <property type="entry name" value="PDZ"/>
</dbReference>
<dbReference type="PANTHER" id="PTHR21519:SF1">
    <property type="entry name" value="PDZ DOMAIN-CONTAINING PROTEIN 8"/>
    <property type="match status" value="1"/>
</dbReference>
<keyword evidence="5" id="KW-0445">Lipid transport</keyword>
<dbReference type="CDD" id="cd20825">
    <property type="entry name" value="C1_PDZD8"/>
    <property type="match status" value="1"/>
</dbReference>
<evidence type="ECO:0008006" key="15">
    <source>
        <dbReference type="Google" id="ProtNLM"/>
    </source>
</evidence>
<dbReference type="GO" id="GO:0006869">
    <property type="term" value="P:lipid transport"/>
    <property type="evidence" value="ECO:0007669"/>
    <property type="project" value="UniProtKB-KW"/>
</dbReference>
<dbReference type="InterPro" id="IPR058801">
    <property type="entry name" value="PDZD8_N"/>
</dbReference>
<dbReference type="CDD" id="cd21674">
    <property type="entry name" value="SMP_PDZD8"/>
    <property type="match status" value="1"/>
</dbReference>
<sequence length="1282" mass="141876">MLHHGATVRSPMIASVPGKMLNLLFVMLVVFVVVHLHGTLGQFMVHNGMPLNDGSPTTAPGDVSEEEGLDPTDTLPTPCHLRTLVTPDTNASALIPDRIYDITTLDQSTTALELPAILVPIKDFRCITVRIQSQLQPNSTEMVEGRLEIFCGLKLLVRFTFWVNQQTGCTDLFLEHIRVDLERCGTIDPAKPESFYHLMVQSYSKIVFRLGYESSPALEESTALPNHALTSTGPPSIEDMWKCNCTAPREAFKGLRMCVFGSVNNITKLALHISMIVSIGIGTTCSLMFITLLENIKAPDQESKSTIMAINLILQFLYFELRQSNRVRKWFHRKLSLELDELISKTTTGKLFDKLTIRDLDLGSQFPEIKNFRLHAVDLHPDEGHIESLDVLLDLHYEGNFRLTIDADMVLGKKGSLALRVKQVSGLARLQFTRKPYTHWSLSFINDPKVELDVQSHFQGRQMQSNITSLISNQIRKAIRRKHTLPNYKLRYKPFFHRVEEDYELNEIVPNGTLEVTIAEISRLNAPIRTLTHVYCTLTLAHMPWVVARQQEDQSVMIVSLDIEIHKAKNQQIGIVFKQNDQTVLIDAVIPNTPASKAELRRGDVLLSIQGKRVTNISQVPKVIKTLNRPMFVLRIERLVPGQIKNDGLLEDFEADFEEIDPNLNITFVKNVEAVQIGSSSGTVLRERKLVRRNSKDNSGGESSHSNTPGTTPVKKAAITGRDSIIPGVEATPRGSFSEPTTGGKPKANVDCYPQHSSVDAEFNSFIRLDDPSTFQLMEKYSYLNLSVFGKNNDENRLLGYLNIPINSILVECNESHLGHHLKKYPLLPPEAIDVSNHALSMQSGFDQNYCYGDVLLSFVWNGSALACSTATPSKVLGGENKKQRLITISRGSADKLDDDRTDGLLEVKSPTASCTQLPSQVQPQQQHDFIRTHFHRTTQCDYCGKKIWLKDAVQCRDCAMCCHKKCINKCQSSTVCTANETAIAATVERSASTSTTTTIASGGTAPVPATTSGTLQPEFKVTEPESPTIEVEDFVDIAEEQQQIVSKSKLETHRQSFSDLLVQGLKRVNSANNLSIPTMGGMNPSSKSLPPTPQHTPRKQSLANVSANPFLLVTQRLESLPEDVNELNMEQIVELTAPLIEYGPSDTLMALAKSSSKTMYGDCEPDVRTEKINKLVSAGGDTGAGPTLSKLHIALDYETINQSVLNATRESNNSSGSSGAGANPNSKELTEGKGKCATQQQHDSTRSAFLAGQSEERVQALSIIMLHLCSGLQYVQGNLGQ</sequence>
<feature type="compositionally biased region" description="Low complexity" evidence="8">
    <location>
        <begin position="1212"/>
        <end position="1227"/>
    </location>
</feature>
<feature type="transmembrane region" description="Helical" evidence="9">
    <location>
        <begin position="20"/>
        <end position="40"/>
    </location>
</feature>
<dbReference type="GO" id="GO:0051560">
    <property type="term" value="P:mitochondrial calcium ion homeostasis"/>
    <property type="evidence" value="ECO:0007669"/>
    <property type="project" value="InterPro"/>
</dbReference>
<dbReference type="VEuPathDB" id="VectorBase:AMIN004001"/>
<keyword evidence="6" id="KW-0446">Lipid-binding</keyword>
<dbReference type="InterPro" id="IPR036034">
    <property type="entry name" value="PDZ_sf"/>
</dbReference>
<evidence type="ECO:0000256" key="6">
    <source>
        <dbReference type="ARBA" id="ARBA00023121"/>
    </source>
</evidence>
<dbReference type="Gene3D" id="3.30.60.20">
    <property type="match status" value="1"/>
</dbReference>
<feature type="region of interest" description="Disordered" evidence="8">
    <location>
        <begin position="1077"/>
        <end position="1101"/>
    </location>
</feature>
<dbReference type="InterPro" id="IPR031468">
    <property type="entry name" value="SMP_LBD"/>
</dbReference>
<dbReference type="GO" id="GO:0046872">
    <property type="term" value="F:metal ion binding"/>
    <property type="evidence" value="ECO:0007669"/>
    <property type="project" value="UniProtKB-KW"/>
</dbReference>
<dbReference type="SUPFAM" id="SSF50156">
    <property type="entry name" value="PDZ domain-like"/>
    <property type="match status" value="1"/>
</dbReference>
<feature type="region of interest" description="Disordered" evidence="8">
    <location>
        <begin position="994"/>
        <end position="1015"/>
    </location>
</feature>
<evidence type="ECO:0000256" key="4">
    <source>
        <dbReference type="ARBA" id="ARBA00022833"/>
    </source>
</evidence>
<organism evidence="13 14">
    <name type="scientific">Anopheles minimus</name>
    <dbReference type="NCBI Taxonomy" id="112268"/>
    <lineage>
        <taxon>Eukaryota</taxon>
        <taxon>Metazoa</taxon>
        <taxon>Ecdysozoa</taxon>
        <taxon>Arthropoda</taxon>
        <taxon>Hexapoda</taxon>
        <taxon>Insecta</taxon>
        <taxon>Pterygota</taxon>
        <taxon>Neoptera</taxon>
        <taxon>Endopterygota</taxon>
        <taxon>Diptera</taxon>
        <taxon>Nematocera</taxon>
        <taxon>Culicoidea</taxon>
        <taxon>Culicidae</taxon>
        <taxon>Anophelinae</taxon>
        <taxon>Anopheles</taxon>
    </lineage>
</organism>
<keyword evidence="14" id="KW-1185">Reference proteome</keyword>
<feature type="domain" description="SMP-LTD" evidence="12">
    <location>
        <begin position="312"/>
        <end position="494"/>
    </location>
</feature>
<dbReference type="GO" id="GO:0005739">
    <property type="term" value="C:mitochondrion"/>
    <property type="evidence" value="ECO:0007669"/>
    <property type="project" value="GOC"/>
</dbReference>
<evidence type="ECO:0000259" key="10">
    <source>
        <dbReference type="PROSITE" id="PS50081"/>
    </source>
</evidence>
<dbReference type="SUPFAM" id="SSF57889">
    <property type="entry name" value="Cysteine-rich domain"/>
    <property type="match status" value="1"/>
</dbReference>
<feature type="region of interest" description="Disordered" evidence="8">
    <location>
        <begin position="688"/>
        <end position="749"/>
    </location>
</feature>
<reference evidence="13" key="2">
    <citation type="submission" date="2020-05" db="UniProtKB">
        <authorList>
            <consortium name="EnsemblMetazoa"/>
        </authorList>
    </citation>
    <scope>IDENTIFICATION</scope>
    <source>
        <strain evidence="13">MINIMUS1</strain>
    </source>
</reference>
<dbReference type="Pfam" id="PF26547">
    <property type="entry name" value="PDZD8_N"/>
    <property type="match status" value="1"/>
</dbReference>
<comment type="subcellular location">
    <subcellularLocation>
        <location evidence="1">Membrane</location>
    </subcellularLocation>
</comment>
<evidence type="ECO:0000256" key="1">
    <source>
        <dbReference type="ARBA" id="ARBA00004370"/>
    </source>
</evidence>
<dbReference type="InterPro" id="IPR002219">
    <property type="entry name" value="PKC_DAG/PE"/>
</dbReference>
<dbReference type="SMART" id="SM00228">
    <property type="entry name" value="PDZ"/>
    <property type="match status" value="1"/>
</dbReference>
<dbReference type="SMART" id="SM00109">
    <property type="entry name" value="C1"/>
    <property type="match status" value="1"/>
</dbReference>
<dbReference type="GO" id="GO:0008289">
    <property type="term" value="F:lipid binding"/>
    <property type="evidence" value="ECO:0007669"/>
    <property type="project" value="UniProtKB-KW"/>
</dbReference>
<evidence type="ECO:0000256" key="8">
    <source>
        <dbReference type="SAM" id="MobiDB-lite"/>
    </source>
</evidence>
<evidence type="ECO:0000259" key="12">
    <source>
        <dbReference type="PROSITE" id="PS51847"/>
    </source>
</evidence>
<keyword evidence="4" id="KW-0862">Zinc</keyword>
<feature type="compositionally biased region" description="Polar residues" evidence="8">
    <location>
        <begin position="697"/>
        <end position="711"/>
    </location>
</feature>
<keyword evidence="9" id="KW-1133">Transmembrane helix</keyword>
<dbReference type="Gene3D" id="2.30.42.10">
    <property type="match status" value="1"/>
</dbReference>
<feature type="compositionally biased region" description="Low complexity" evidence="8">
    <location>
        <begin position="994"/>
        <end position="1006"/>
    </location>
</feature>
<dbReference type="PROSITE" id="PS50081">
    <property type="entry name" value="ZF_DAG_PE_2"/>
    <property type="match status" value="1"/>
</dbReference>
<evidence type="ECO:0000256" key="9">
    <source>
        <dbReference type="SAM" id="Phobius"/>
    </source>
</evidence>
<protein>
    <recommendedName>
        <fullName evidence="15">PDZ domain-containing protein 8</fullName>
    </recommendedName>
</protein>
<dbReference type="Proteomes" id="UP000075920">
    <property type="component" value="Unassembled WGS sequence"/>
</dbReference>
<keyword evidence="9" id="KW-0812">Transmembrane</keyword>
<feature type="domain" description="Phorbol-ester/DAG-type" evidence="10">
    <location>
        <begin position="927"/>
        <end position="977"/>
    </location>
</feature>
<keyword evidence="7 9" id="KW-0472">Membrane</keyword>
<dbReference type="STRING" id="112268.A0A182W0Z2"/>
<dbReference type="EnsemblMetazoa" id="AMIN004001-RA">
    <property type="protein sequence ID" value="AMIN004001-PA"/>
    <property type="gene ID" value="AMIN004001"/>
</dbReference>
<dbReference type="PROSITE" id="PS50106">
    <property type="entry name" value="PDZ"/>
    <property type="match status" value="1"/>
</dbReference>
<evidence type="ECO:0000313" key="14">
    <source>
        <dbReference type="Proteomes" id="UP000075920"/>
    </source>
</evidence>
<dbReference type="PROSITE" id="PS51847">
    <property type="entry name" value="SMP"/>
    <property type="match status" value="1"/>
</dbReference>
<evidence type="ECO:0000256" key="5">
    <source>
        <dbReference type="ARBA" id="ARBA00023055"/>
    </source>
</evidence>
<feature type="domain" description="PDZ" evidence="11">
    <location>
        <begin position="562"/>
        <end position="619"/>
    </location>
</feature>
<evidence type="ECO:0000259" key="11">
    <source>
        <dbReference type="PROSITE" id="PS50106"/>
    </source>
</evidence>
<proteinExistence type="predicted"/>
<accession>A0A182W0Z2</accession>